<dbReference type="InterPro" id="IPR003507">
    <property type="entry name" value="S66_fam"/>
</dbReference>
<dbReference type="RefSeq" id="WP_094944614.1">
    <property type="nucleotide sequence ID" value="NZ_NOKQ01000342.1"/>
</dbReference>
<evidence type="ECO:0000313" key="7">
    <source>
        <dbReference type="Proteomes" id="UP000217065"/>
    </source>
</evidence>
<keyword evidence="6" id="KW-0645">Protease</keyword>
<dbReference type="Gene3D" id="3.40.50.10740">
    <property type="entry name" value="Class I glutamine amidotransferase-like"/>
    <property type="match status" value="1"/>
</dbReference>
<proteinExistence type="inferred from homology"/>
<dbReference type="Pfam" id="PF17676">
    <property type="entry name" value="Peptidase_S66C"/>
    <property type="match status" value="1"/>
</dbReference>
<keyword evidence="6" id="KW-0121">Carboxypeptidase</keyword>
<dbReference type="PANTHER" id="PTHR30237">
    <property type="entry name" value="MURAMOYLTETRAPEPTIDE CARBOXYPEPTIDASE"/>
    <property type="match status" value="1"/>
</dbReference>
<feature type="active site" description="Charge relay system" evidence="3">
    <location>
        <position position="241"/>
    </location>
</feature>
<evidence type="ECO:0000313" key="6">
    <source>
        <dbReference type="EMBL" id="OZS76921.1"/>
    </source>
</evidence>
<dbReference type="GO" id="GO:0004180">
    <property type="term" value="F:carboxypeptidase activity"/>
    <property type="evidence" value="ECO:0007669"/>
    <property type="project" value="UniProtKB-KW"/>
</dbReference>
<dbReference type="Pfam" id="PF02016">
    <property type="entry name" value="Peptidase_S66"/>
    <property type="match status" value="1"/>
</dbReference>
<dbReference type="PANTHER" id="PTHR30237:SF5">
    <property type="entry name" value="CARBOXYPEPTIDASE VC_A0337-RELATED"/>
    <property type="match status" value="1"/>
</dbReference>
<feature type="active site" description="Charge relay system" evidence="3">
    <location>
        <position position="308"/>
    </location>
</feature>
<gene>
    <name evidence="6" type="ORF">CF394_14630</name>
</gene>
<dbReference type="PIRSF" id="PIRSF028757">
    <property type="entry name" value="LD-carboxypeptidase"/>
    <property type="match status" value="1"/>
</dbReference>
<accession>A0A264W023</accession>
<keyword evidence="2" id="KW-0378">Hydrolase</keyword>
<keyword evidence="7" id="KW-1185">Reference proteome</keyword>
<reference evidence="6 7" key="1">
    <citation type="submission" date="2017-07" db="EMBL/GenBank/DDBJ databases">
        <title>Tetzosporium hominis gen.nov. sp.nov.</title>
        <authorList>
            <person name="Tetz G."/>
            <person name="Tetz V."/>
        </authorList>
    </citation>
    <scope>NUCLEOTIDE SEQUENCE [LARGE SCALE GENOMIC DNA]</scope>
    <source>
        <strain evidence="6 7">VT-49</strain>
    </source>
</reference>
<feature type="domain" description="LD-carboxypeptidase C-terminal" evidence="5">
    <location>
        <begin position="203"/>
        <end position="323"/>
    </location>
</feature>
<evidence type="ECO:0000259" key="4">
    <source>
        <dbReference type="Pfam" id="PF02016"/>
    </source>
</evidence>
<dbReference type="Gene3D" id="3.50.30.60">
    <property type="entry name" value="LD-carboxypeptidase A C-terminal domain-like"/>
    <property type="match status" value="1"/>
</dbReference>
<dbReference type="OrthoDB" id="9807329at2"/>
<sequence length="337" mass="37509">MVRYPHLKQHATIGVTAPSSGVEKELHHLIASAKERFEREGHVLVIGDTVWTQDKATSAPAMQRAIEFTSMMQNPVIDMVLPPWGGELLIEILEHLDFDLLSEKWVLGYSDTSLLLFAMTLKTGIATAHGANLVDLRGEASDDTTAMWKHVLMTQAGDSVEQHSSAKYQREWSHENPTPIIFHLTEQTDWKTVSNAPEQVSDRLLGGCIDIIRNVVGTPFGDVATFQKEYLQDEPILWYFENCDMETTDLRRALVQMKLAGWFANCSGVLFGRSDANGPVDNYTIKDVYADLAEDLGLPVIYDIDCGHVPPQLTLINGANAEVEVSDGKGRIVQKFI</sequence>
<feature type="active site" description="Nucleophile" evidence="3">
    <location>
        <position position="110"/>
    </location>
</feature>
<protein>
    <submittedName>
        <fullName evidence="6">LD-carboxypeptidase</fullName>
    </submittedName>
</protein>
<feature type="domain" description="LD-carboxypeptidase N-terminal" evidence="4">
    <location>
        <begin position="13"/>
        <end position="130"/>
    </location>
</feature>
<dbReference type="InterPro" id="IPR029062">
    <property type="entry name" value="Class_I_gatase-like"/>
</dbReference>
<dbReference type="AlphaFoldDB" id="A0A264W023"/>
<evidence type="ECO:0000256" key="2">
    <source>
        <dbReference type="ARBA" id="ARBA00022801"/>
    </source>
</evidence>
<dbReference type="EMBL" id="NOKQ01000342">
    <property type="protein sequence ID" value="OZS76921.1"/>
    <property type="molecule type" value="Genomic_DNA"/>
</dbReference>
<dbReference type="InterPro" id="IPR040449">
    <property type="entry name" value="Peptidase_S66_N"/>
</dbReference>
<dbReference type="CDD" id="cd07062">
    <property type="entry name" value="Peptidase_S66_mccF_like"/>
    <property type="match status" value="1"/>
</dbReference>
<dbReference type="InterPro" id="IPR027478">
    <property type="entry name" value="LdcA_N"/>
</dbReference>
<dbReference type="InterPro" id="IPR040921">
    <property type="entry name" value="Peptidase_S66C"/>
</dbReference>
<dbReference type="Proteomes" id="UP000217065">
    <property type="component" value="Unassembled WGS sequence"/>
</dbReference>
<evidence type="ECO:0000256" key="1">
    <source>
        <dbReference type="ARBA" id="ARBA00010233"/>
    </source>
</evidence>
<dbReference type="SUPFAM" id="SSF141986">
    <property type="entry name" value="LD-carboxypeptidase A C-terminal domain-like"/>
    <property type="match status" value="1"/>
</dbReference>
<name>A0A264W023_9BACL</name>
<organism evidence="6 7">
    <name type="scientific">Tetzosporium hominis</name>
    <dbReference type="NCBI Taxonomy" id="2020506"/>
    <lineage>
        <taxon>Bacteria</taxon>
        <taxon>Bacillati</taxon>
        <taxon>Bacillota</taxon>
        <taxon>Bacilli</taxon>
        <taxon>Bacillales</taxon>
        <taxon>Caryophanaceae</taxon>
        <taxon>Tetzosporium</taxon>
    </lineage>
</organism>
<evidence type="ECO:0000259" key="5">
    <source>
        <dbReference type="Pfam" id="PF17676"/>
    </source>
</evidence>
<comment type="caution">
    <text evidence="6">The sequence shown here is derived from an EMBL/GenBank/DDBJ whole genome shotgun (WGS) entry which is preliminary data.</text>
</comment>
<evidence type="ECO:0000256" key="3">
    <source>
        <dbReference type="PIRSR" id="PIRSR028757-1"/>
    </source>
</evidence>
<dbReference type="InterPro" id="IPR027461">
    <property type="entry name" value="Carboxypeptidase_A_C_sf"/>
</dbReference>
<dbReference type="SUPFAM" id="SSF52317">
    <property type="entry name" value="Class I glutamine amidotransferase-like"/>
    <property type="match status" value="1"/>
</dbReference>
<comment type="similarity">
    <text evidence="1">Belongs to the peptidase S66 family.</text>
</comment>